<dbReference type="EMBL" id="VFPO01000001">
    <property type="protein sequence ID" value="TQM68288.1"/>
    <property type="molecule type" value="Genomic_DNA"/>
</dbReference>
<name>A0A543ICH5_9ACTN</name>
<sequence>MSGGSASGPARGAAGGSAAGSREICFVVPGDIDDAEAPSGGNRYDRRLCDALTASGRTVRELAMPGAWPRPGRAAREGLARTLAGLPDGGVVLMDGLVACGVPDIVVPEAARLRLAVLVHLPLADEPGQEDLNTGERKVLEAAGAVVATSAWAKEHLISHHGLEPSRVHAVPPGTDPASLASGTDGSTRLLSVASVTPRKGHDVLVEALGTLAHLPWQCEIVGPLRRDPEYVTRLHRLIARHGLEERVHLEGPLIGKRLDDAYAGADLFVLASRAETYGMVVSEALARGIPVLATAVDGVPDTLGWDPTGGVPGLLVPPDDPGALAASLRRWLVTPELRGRLRASARLRRGMLPGWDDTARRMAVVLSRLRREAR</sequence>
<dbReference type="InterPro" id="IPR028098">
    <property type="entry name" value="Glyco_trans_4-like_N"/>
</dbReference>
<evidence type="ECO:0000313" key="5">
    <source>
        <dbReference type="EMBL" id="TQM68288.1"/>
    </source>
</evidence>
<accession>A0A543ICH5</accession>
<keyword evidence="6" id="KW-1185">Reference proteome</keyword>
<dbReference type="GO" id="GO:0016757">
    <property type="term" value="F:glycosyltransferase activity"/>
    <property type="evidence" value="ECO:0007669"/>
    <property type="project" value="UniProtKB-KW"/>
</dbReference>
<evidence type="ECO:0000256" key="2">
    <source>
        <dbReference type="ARBA" id="ARBA00022679"/>
    </source>
</evidence>
<feature type="domain" description="Glycosyltransferase subfamily 4-like N-terminal" evidence="4">
    <location>
        <begin position="121"/>
        <end position="178"/>
    </location>
</feature>
<dbReference type="AlphaFoldDB" id="A0A543ICH5"/>
<keyword evidence="1" id="KW-0328">Glycosyltransferase</keyword>
<dbReference type="Gene3D" id="3.40.50.2000">
    <property type="entry name" value="Glycogen Phosphorylase B"/>
    <property type="match status" value="2"/>
</dbReference>
<comment type="caution">
    <text evidence="5">The sequence shown here is derived from an EMBL/GenBank/DDBJ whole genome shotgun (WGS) entry which is preliminary data.</text>
</comment>
<dbReference type="Pfam" id="PF00534">
    <property type="entry name" value="Glycos_transf_1"/>
    <property type="match status" value="1"/>
</dbReference>
<evidence type="ECO:0000313" key="6">
    <source>
        <dbReference type="Proteomes" id="UP000316706"/>
    </source>
</evidence>
<reference evidence="5 6" key="1">
    <citation type="submission" date="2019-06" db="EMBL/GenBank/DDBJ databases">
        <title>Sequencing the genomes of 1000 actinobacteria strains.</title>
        <authorList>
            <person name="Klenk H.-P."/>
        </authorList>
    </citation>
    <scope>NUCLEOTIDE SEQUENCE [LARGE SCALE GENOMIC DNA]</scope>
    <source>
        <strain evidence="5 6">DSM 45043</strain>
    </source>
</reference>
<keyword evidence="2 5" id="KW-0808">Transferase</keyword>
<dbReference type="CDD" id="cd03801">
    <property type="entry name" value="GT4_PimA-like"/>
    <property type="match status" value="1"/>
</dbReference>
<dbReference type="PANTHER" id="PTHR46401:SF2">
    <property type="entry name" value="GLYCOSYLTRANSFERASE WBBK-RELATED"/>
    <property type="match status" value="1"/>
</dbReference>
<gene>
    <name evidence="5" type="ORF">FHX41_1931</name>
</gene>
<evidence type="ECO:0000259" key="4">
    <source>
        <dbReference type="Pfam" id="PF13439"/>
    </source>
</evidence>
<dbReference type="GO" id="GO:0009103">
    <property type="term" value="P:lipopolysaccharide biosynthetic process"/>
    <property type="evidence" value="ECO:0007669"/>
    <property type="project" value="TreeGrafter"/>
</dbReference>
<dbReference type="SUPFAM" id="SSF53756">
    <property type="entry name" value="UDP-Glycosyltransferase/glycogen phosphorylase"/>
    <property type="match status" value="1"/>
</dbReference>
<protein>
    <submittedName>
        <fullName evidence="5">Glycosyltransferase involved in cell wall biosynthesis</fullName>
    </submittedName>
</protein>
<feature type="domain" description="Glycosyl transferase family 1" evidence="3">
    <location>
        <begin position="187"/>
        <end position="348"/>
    </location>
</feature>
<dbReference type="PANTHER" id="PTHR46401">
    <property type="entry name" value="GLYCOSYLTRANSFERASE WBBK-RELATED"/>
    <property type="match status" value="1"/>
</dbReference>
<dbReference type="InterPro" id="IPR001296">
    <property type="entry name" value="Glyco_trans_1"/>
</dbReference>
<dbReference type="Pfam" id="PF13439">
    <property type="entry name" value="Glyco_transf_4"/>
    <property type="match status" value="1"/>
</dbReference>
<evidence type="ECO:0000259" key="3">
    <source>
        <dbReference type="Pfam" id="PF00534"/>
    </source>
</evidence>
<organism evidence="5 6">
    <name type="scientific">Actinomadura hallensis</name>
    <dbReference type="NCBI Taxonomy" id="337895"/>
    <lineage>
        <taxon>Bacteria</taxon>
        <taxon>Bacillati</taxon>
        <taxon>Actinomycetota</taxon>
        <taxon>Actinomycetes</taxon>
        <taxon>Streptosporangiales</taxon>
        <taxon>Thermomonosporaceae</taxon>
        <taxon>Actinomadura</taxon>
    </lineage>
</organism>
<proteinExistence type="predicted"/>
<dbReference type="Proteomes" id="UP000316706">
    <property type="component" value="Unassembled WGS sequence"/>
</dbReference>
<evidence type="ECO:0000256" key="1">
    <source>
        <dbReference type="ARBA" id="ARBA00022676"/>
    </source>
</evidence>